<dbReference type="Proteomes" id="UP000176204">
    <property type="component" value="Chromosome I"/>
</dbReference>
<dbReference type="STRING" id="1679444.PYTT_1653"/>
<gene>
    <name evidence="3" type="ORF">PYTT_1653</name>
</gene>
<feature type="signal peptide" evidence="2">
    <location>
        <begin position="1"/>
        <end position="20"/>
    </location>
</feature>
<evidence type="ECO:0000256" key="2">
    <source>
        <dbReference type="SAM" id="SignalP"/>
    </source>
</evidence>
<feature type="compositionally biased region" description="Basic and acidic residues" evidence="1">
    <location>
        <begin position="315"/>
        <end position="326"/>
    </location>
</feature>
<dbReference type="EMBL" id="LT629973">
    <property type="protein sequence ID" value="SEH91210.1"/>
    <property type="molecule type" value="Genomic_DNA"/>
</dbReference>
<evidence type="ECO:0008006" key="5">
    <source>
        <dbReference type="Google" id="ProtNLM"/>
    </source>
</evidence>
<dbReference type="RefSeq" id="WP_067774291.1">
    <property type="nucleotide sequence ID" value="NZ_LIGX01000018.1"/>
</dbReference>
<dbReference type="KEGG" id="agl:PYTT_1653"/>
<dbReference type="AlphaFoldDB" id="A0A1H6M1U8"/>
<evidence type="ECO:0000256" key="1">
    <source>
        <dbReference type="SAM" id="MobiDB-lite"/>
    </source>
</evidence>
<protein>
    <recommendedName>
        <fullName evidence="5">Sulfatase-modifying factor enzyme domain-containing protein</fullName>
    </recommendedName>
</protein>
<dbReference type="OrthoDB" id="186568at2"/>
<accession>A0A1H6M1U8</accession>
<keyword evidence="2" id="KW-0732">Signal</keyword>
<keyword evidence="4" id="KW-1185">Reference proteome</keyword>
<proteinExistence type="predicted"/>
<sequence length="326" mass="36115">MVRTVAAVLLLWMVPGSGGAAVQSGGGVSIRGGSSGSVEVSGEKEVPAPAQGGRLAPPNAPVKFAAGGRKGEEMRYADPKTTKFPAKVGVYPWHFDVTATVFWIGEAPTARNKTPNHKSSWDQLWQANYGGFDHPDTEFRTEDFCPKGFVPRLNPFYVALPYNDCVGSSAHKPEAERVIPWFKRDFERAGRSVCKGVWVQIFYEGRYCFAQWEDCGPFTTDDWEYVFGSKPPKNANNNAAGIDISPAVRDFLGIPSGSARVHWRFVDFHLVKEGPWAKYGLNNPFVNKELKHARLKDARRGKGGRVAPKAVPAPMDRKDWSPYRVR</sequence>
<organism evidence="3 4">
    <name type="scientific">Akkermansia glycaniphila</name>
    <dbReference type="NCBI Taxonomy" id="1679444"/>
    <lineage>
        <taxon>Bacteria</taxon>
        <taxon>Pseudomonadati</taxon>
        <taxon>Verrucomicrobiota</taxon>
        <taxon>Verrucomicrobiia</taxon>
        <taxon>Verrucomicrobiales</taxon>
        <taxon>Akkermansiaceae</taxon>
        <taxon>Akkermansia</taxon>
    </lineage>
</organism>
<reference evidence="4" key="1">
    <citation type="submission" date="2016-09" db="EMBL/GenBank/DDBJ databases">
        <authorList>
            <person name="Koehorst J."/>
        </authorList>
    </citation>
    <scope>NUCLEOTIDE SEQUENCE [LARGE SCALE GENOMIC DNA]</scope>
</reference>
<feature type="chain" id="PRO_5009604561" description="Sulfatase-modifying factor enzyme domain-containing protein" evidence="2">
    <location>
        <begin position="21"/>
        <end position="326"/>
    </location>
</feature>
<evidence type="ECO:0000313" key="3">
    <source>
        <dbReference type="EMBL" id="SEH91210.1"/>
    </source>
</evidence>
<feature type="region of interest" description="Disordered" evidence="1">
    <location>
        <begin position="297"/>
        <end position="326"/>
    </location>
</feature>
<name>A0A1H6M1U8_9BACT</name>
<evidence type="ECO:0000313" key="4">
    <source>
        <dbReference type="Proteomes" id="UP000176204"/>
    </source>
</evidence>